<name>A0AA39XFP0_9PEZI</name>
<dbReference type="GO" id="GO:0016020">
    <property type="term" value="C:membrane"/>
    <property type="evidence" value="ECO:0007669"/>
    <property type="project" value="UniProtKB-SubCell"/>
</dbReference>
<gene>
    <name evidence="6" type="ORF">B0T14DRAFT_42261</name>
</gene>
<evidence type="ECO:0000256" key="4">
    <source>
        <dbReference type="ARBA" id="ARBA00023136"/>
    </source>
</evidence>
<keyword evidence="3 5" id="KW-1133">Transmembrane helix</keyword>
<reference evidence="6" key="1">
    <citation type="submission" date="2023-06" db="EMBL/GenBank/DDBJ databases">
        <title>Genome-scale phylogeny and comparative genomics of the fungal order Sordariales.</title>
        <authorList>
            <consortium name="Lawrence Berkeley National Laboratory"/>
            <person name="Hensen N."/>
            <person name="Bonometti L."/>
            <person name="Westerberg I."/>
            <person name="Brannstrom I.O."/>
            <person name="Guillou S."/>
            <person name="Cros-Aarteil S."/>
            <person name="Calhoun S."/>
            <person name="Haridas S."/>
            <person name="Kuo A."/>
            <person name="Mondo S."/>
            <person name="Pangilinan J."/>
            <person name="Riley R."/>
            <person name="Labutti K."/>
            <person name="Andreopoulos B."/>
            <person name="Lipzen A."/>
            <person name="Chen C."/>
            <person name="Yanf M."/>
            <person name="Daum C."/>
            <person name="Ng V."/>
            <person name="Clum A."/>
            <person name="Steindorff A."/>
            <person name="Ohm R."/>
            <person name="Martin F."/>
            <person name="Silar P."/>
            <person name="Natvig D."/>
            <person name="Lalanne C."/>
            <person name="Gautier V."/>
            <person name="Ament-Velasquez S.L."/>
            <person name="Kruys A."/>
            <person name="Hutchinson M.I."/>
            <person name="Powell A.J."/>
            <person name="Barry K."/>
            <person name="Miller A.N."/>
            <person name="Grigoriev I.V."/>
            <person name="Debuchy R."/>
            <person name="Gladieux P."/>
            <person name="Thoren M.H."/>
            <person name="Johannesson H."/>
        </authorList>
    </citation>
    <scope>NUCLEOTIDE SEQUENCE</scope>
    <source>
        <strain evidence="6">CBS 606.72</strain>
    </source>
</reference>
<evidence type="ECO:0000256" key="1">
    <source>
        <dbReference type="ARBA" id="ARBA00004141"/>
    </source>
</evidence>
<protein>
    <submittedName>
        <fullName evidence="6">Uncharacterized protein</fullName>
    </submittedName>
</protein>
<keyword evidence="4 5" id="KW-0472">Membrane</keyword>
<evidence type="ECO:0000256" key="5">
    <source>
        <dbReference type="SAM" id="Phobius"/>
    </source>
</evidence>
<dbReference type="SUPFAM" id="SSF144083">
    <property type="entry name" value="Magnesium transport protein CorA, transmembrane region"/>
    <property type="match status" value="1"/>
</dbReference>
<evidence type="ECO:0000313" key="7">
    <source>
        <dbReference type="Proteomes" id="UP001175000"/>
    </source>
</evidence>
<dbReference type="Proteomes" id="UP001175000">
    <property type="component" value="Unassembled WGS sequence"/>
</dbReference>
<evidence type="ECO:0000256" key="2">
    <source>
        <dbReference type="ARBA" id="ARBA00022692"/>
    </source>
</evidence>
<keyword evidence="7" id="KW-1185">Reference proteome</keyword>
<evidence type="ECO:0000256" key="3">
    <source>
        <dbReference type="ARBA" id="ARBA00022989"/>
    </source>
</evidence>
<dbReference type="InterPro" id="IPR045863">
    <property type="entry name" value="CorA_TM1_TM2"/>
</dbReference>
<dbReference type="EMBL" id="JAULSU010000001">
    <property type="protein sequence ID" value="KAK0632756.1"/>
    <property type="molecule type" value="Genomic_DNA"/>
</dbReference>
<dbReference type="AlphaFoldDB" id="A0AA39XFP0"/>
<evidence type="ECO:0000313" key="6">
    <source>
        <dbReference type="EMBL" id="KAK0632756.1"/>
    </source>
</evidence>
<proteinExistence type="predicted"/>
<feature type="transmembrane region" description="Helical" evidence="5">
    <location>
        <begin position="421"/>
        <end position="440"/>
    </location>
</feature>
<dbReference type="Gene3D" id="1.20.58.340">
    <property type="entry name" value="Magnesium transport protein CorA, transmembrane region"/>
    <property type="match status" value="1"/>
</dbReference>
<keyword evidence="2 5" id="KW-0812">Transmembrane</keyword>
<organism evidence="6 7">
    <name type="scientific">Immersiella caudata</name>
    <dbReference type="NCBI Taxonomy" id="314043"/>
    <lineage>
        <taxon>Eukaryota</taxon>
        <taxon>Fungi</taxon>
        <taxon>Dikarya</taxon>
        <taxon>Ascomycota</taxon>
        <taxon>Pezizomycotina</taxon>
        <taxon>Sordariomycetes</taxon>
        <taxon>Sordariomycetidae</taxon>
        <taxon>Sordariales</taxon>
        <taxon>Lasiosphaeriaceae</taxon>
        <taxon>Immersiella</taxon>
    </lineage>
</organism>
<comment type="caution">
    <text evidence="6">The sequence shown here is derived from an EMBL/GenBank/DDBJ whole genome shotgun (WGS) entry which is preliminary data.</text>
</comment>
<sequence>MAGMHSTKPHGAWMAPPGDYQDLIQELGQSDPRLRRPDKRWPRNGPVRVHVLEVPRPHPTGAIAPTPTIFYDADELGRYLQHGQNKDMTKNTIYILEGLNQSTIELMGSHFNLHPSIFLDYIRSAQVPSYRKGHSSMLASSWATRNHLAMTYRELLGIDGDAANASNLRCARTDRDIARTRVNGSLDHVGILHRRAVIWSRESGAQSEWDCIVICDPPAETSTAGDGKRPDGYVDFVPVDVQASTRRGPPRTCLADDLVFYLTTHGNLVDNIASPDAITFFAKKIIASHYTQVFDYFRRNLREVQRFMRGPGPSDQTHLSAVEANWTDVQFIERRLDKGRVDLEEILLQTGASLDPPNPEAVTSWKDVSADFRLLYHRLIYLQQSAERINASITGLASIVGNRQAFREQQLSLHAAEKARGLTFIGLVFIPLAFVASLFSMSEPYGPGGDKFWLYFAISVPAGFVVMAAYYIFDLGFQPDGSGWSFSRFLEVCRSVTGYRQSQPPANATHSQRLDSEGFVMNIG</sequence>
<accession>A0AA39XFP0</accession>
<feature type="transmembrane region" description="Helical" evidence="5">
    <location>
        <begin position="452"/>
        <end position="473"/>
    </location>
</feature>
<comment type="subcellular location">
    <subcellularLocation>
        <location evidence="1">Membrane</location>
        <topology evidence="1">Multi-pass membrane protein</topology>
    </subcellularLocation>
</comment>